<evidence type="ECO:0000256" key="1">
    <source>
        <dbReference type="ARBA" id="ARBA00004141"/>
    </source>
</evidence>
<feature type="transmembrane region" description="Helical" evidence="5">
    <location>
        <begin position="40"/>
        <end position="63"/>
    </location>
</feature>
<dbReference type="AlphaFoldDB" id="A0A1F6VIL0"/>
<dbReference type="Proteomes" id="UP000178059">
    <property type="component" value="Unassembled WGS sequence"/>
</dbReference>
<dbReference type="GO" id="GO:0005886">
    <property type="term" value="C:plasma membrane"/>
    <property type="evidence" value="ECO:0007669"/>
    <property type="project" value="UniProtKB-SubCell"/>
</dbReference>
<dbReference type="STRING" id="1801743.A2824_03425"/>
<evidence type="ECO:0000313" key="6">
    <source>
        <dbReference type="EMBL" id="OGI69490.1"/>
    </source>
</evidence>
<evidence type="ECO:0000256" key="3">
    <source>
        <dbReference type="ARBA" id="ARBA00022989"/>
    </source>
</evidence>
<reference evidence="6 7" key="1">
    <citation type="journal article" date="2016" name="Nat. Commun.">
        <title>Thousands of microbial genomes shed light on interconnected biogeochemical processes in an aquifer system.</title>
        <authorList>
            <person name="Anantharaman K."/>
            <person name="Brown C.T."/>
            <person name="Hug L.A."/>
            <person name="Sharon I."/>
            <person name="Castelle C.J."/>
            <person name="Probst A.J."/>
            <person name="Thomas B.C."/>
            <person name="Singh A."/>
            <person name="Wilkins M.J."/>
            <person name="Karaoz U."/>
            <person name="Brodie E.L."/>
            <person name="Williams K.H."/>
            <person name="Hubbard S.S."/>
            <person name="Banfield J.F."/>
        </authorList>
    </citation>
    <scope>NUCLEOTIDE SEQUENCE [LARGE SCALE GENOMIC DNA]</scope>
</reference>
<keyword evidence="5" id="KW-1003">Cell membrane</keyword>
<feature type="transmembrane region" description="Helical" evidence="5">
    <location>
        <begin position="99"/>
        <end position="120"/>
    </location>
</feature>
<proteinExistence type="inferred from homology"/>
<sequence length="263" mass="27515">MISTIGLIILGLVTGVITGVTGASGVLVIVPILATITDMPLHAVLGTSLLVDILASIFVSYTYARNKHVDIKKAVWLLVGALIGAQAGSFFAVGFSKLFIIIAIAAGMLFFGISMWRSGVTQRTPRFITLAEHHAAYLRTPAVMVILGILIGLATGIFGAGGGLAIFIILFSFLRLPIKTAVGTSTFVMLLTAFSGVAGYVQYNNLNLETGLIIGAAAALGGTFSASIANRIRDDILARLIGAFFVLLALAMLALKVAMPLFM</sequence>
<comment type="subcellular location">
    <subcellularLocation>
        <location evidence="5">Cell membrane</location>
        <topology evidence="5">Multi-pass membrane protein</topology>
    </subcellularLocation>
    <subcellularLocation>
        <location evidence="1">Membrane</location>
        <topology evidence="1">Multi-pass membrane protein</topology>
    </subcellularLocation>
</comment>
<feature type="transmembrane region" description="Helical" evidence="5">
    <location>
        <begin position="212"/>
        <end position="230"/>
    </location>
</feature>
<comment type="caution">
    <text evidence="6">The sequence shown here is derived from an EMBL/GenBank/DDBJ whole genome shotgun (WGS) entry which is preliminary data.</text>
</comment>
<gene>
    <name evidence="6" type="ORF">A2824_03425</name>
</gene>
<dbReference type="EMBL" id="MFTT01000024">
    <property type="protein sequence ID" value="OGI69490.1"/>
    <property type="molecule type" value="Genomic_DNA"/>
</dbReference>
<dbReference type="PANTHER" id="PTHR43701">
    <property type="entry name" value="MEMBRANE TRANSPORTER PROTEIN MJ0441-RELATED"/>
    <property type="match status" value="1"/>
</dbReference>
<evidence type="ECO:0000256" key="2">
    <source>
        <dbReference type="ARBA" id="ARBA00022692"/>
    </source>
</evidence>
<feature type="transmembrane region" description="Helical" evidence="5">
    <location>
        <begin position="180"/>
        <end position="200"/>
    </location>
</feature>
<dbReference type="PANTHER" id="PTHR43701:SF2">
    <property type="entry name" value="MEMBRANE TRANSPORTER PROTEIN YJNA-RELATED"/>
    <property type="match status" value="1"/>
</dbReference>
<keyword evidence="2 5" id="KW-0812">Transmembrane</keyword>
<protein>
    <recommendedName>
        <fullName evidence="5">Probable membrane transporter protein</fullName>
    </recommendedName>
</protein>
<feature type="transmembrane region" description="Helical" evidence="5">
    <location>
        <begin position="7"/>
        <end position="34"/>
    </location>
</feature>
<keyword evidence="4 5" id="KW-0472">Membrane</keyword>
<feature type="transmembrane region" description="Helical" evidence="5">
    <location>
        <begin position="75"/>
        <end position="93"/>
    </location>
</feature>
<comment type="similarity">
    <text evidence="5">Belongs to the 4-toluene sulfonate uptake permease (TSUP) (TC 2.A.102) family.</text>
</comment>
<feature type="transmembrane region" description="Helical" evidence="5">
    <location>
        <begin position="236"/>
        <end position="255"/>
    </location>
</feature>
<keyword evidence="3 5" id="KW-1133">Transmembrane helix</keyword>
<organism evidence="6 7">
    <name type="scientific">Candidatus Nomurabacteria bacterium RIFCSPHIGHO2_01_FULL_42_16</name>
    <dbReference type="NCBI Taxonomy" id="1801743"/>
    <lineage>
        <taxon>Bacteria</taxon>
        <taxon>Candidatus Nomuraibacteriota</taxon>
    </lineage>
</organism>
<name>A0A1F6VIL0_9BACT</name>
<feature type="transmembrane region" description="Helical" evidence="5">
    <location>
        <begin position="141"/>
        <end position="174"/>
    </location>
</feature>
<accession>A0A1F6VIL0</accession>
<dbReference type="Pfam" id="PF01925">
    <property type="entry name" value="TauE"/>
    <property type="match status" value="1"/>
</dbReference>
<evidence type="ECO:0000256" key="4">
    <source>
        <dbReference type="ARBA" id="ARBA00023136"/>
    </source>
</evidence>
<dbReference type="InterPro" id="IPR002781">
    <property type="entry name" value="TM_pro_TauE-like"/>
</dbReference>
<evidence type="ECO:0000256" key="5">
    <source>
        <dbReference type="RuleBase" id="RU363041"/>
    </source>
</evidence>
<dbReference type="InterPro" id="IPR051598">
    <property type="entry name" value="TSUP/Inactive_protease-like"/>
</dbReference>
<evidence type="ECO:0000313" key="7">
    <source>
        <dbReference type="Proteomes" id="UP000178059"/>
    </source>
</evidence>